<organism evidence="2 3">
    <name type="scientific">Neotoma lepida</name>
    <name type="common">Desert woodrat</name>
    <dbReference type="NCBI Taxonomy" id="56216"/>
    <lineage>
        <taxon>Eukaryota</taxon>
        <taxon>Metazoa</taxon>
        <taxon>Chordata</taxon>
        <taxon>Craniata</taxon>
        <taxon>Vertebrata</taxon>
        <taxon>Euteleostomi</taxon>
        <taxon>Mammalia</taxon>
        <taxon>Eutheria</taxon>
        <taxon>Euarchontoglires</taxon>
        <taxon>Glires</taxon>
        <taxon>Rodentia</taxon>
        <taxon>Myomorpha</taxon>
        <taxon>Muroidea</taxon>
        <taxon>Cricetidae</taxon>
        <taxon>Neotominae</taxon>
        <taxon>Neotoma</taxon>
    </lineage>
</organism>
<feature type="non-terminal residue" evidence="2">
    <location>
        <position position="94"/>
    </location>
</feature>
<evidence type="ECO:0000256" key="1">
    <source>
        <dbReference type="SAM" id="MobiDB-lite"/>
    </source>
</evidence>
<feature type="region of interest" description="Disordered" evidence="1">
    <location>
        <begin position="72"/>
        <end position="94"/>
    </location>
</feature>
<reference evidence="2 3" key="1">
    <citation type="submission" date="2016-06" db="EMBL/GenBank/DDBJ databases">
        <title>The Draft Genome Sequence and Annotation of the Desert Woodrat Neotoma lepida.</title>
        <authorList>
            <person name="Campbell M."/>
            <person name="Oakeson K.F."/>
            <person name="Yandell M."/>
            <person name="Halpert J.R."/>
            <person name="Dearing D."/>
        </authorList>
    </citation>
    <scope>NUCLEOTIDE SEQUENCE [LARGE SCALE GENOMIC DNA]</scope>
    <source>
        <strain evidence="2">417</strain>
        <tissue evidence="2">Liver</tissue>
    </source>
</reference>
<keyword evidence="3" id="KW-1185">Reference proteome</keyword>
<comment type="caution">
    <text evidence="2">The sequence shown here is derived from an EMBL/GenBank/DDBJ whole genome shotgun (WGS) entry which is preliminary data.</text>
</comment>
<feature type="region of interest" description="Disordered" evidence="1">
    <location>
        <begin position="1"/>
        <end position="22"/>
    </location>
</feature>
<gene>
    <name evidence="2" type="ORF">A6R68_13597</name>
</gene>
<proteinExistence type="predicted"/>
<protein>
    <submittedName>
        <fullName evidence="2">Uncharacterized protein</fullName>
    </submittedName>
</protein>
<dbReference type="EMBL" id="LZPO01055427">
    <property type="protein sequence ID" value="OBS71824.1"/>
    <property type="molecule type" value="Genomic_DNA"/>
</dbReference>
<dbReference type="Proteomes" id="UP000092124">
    <property type="component" value="Unassembled WGS sequence"/>
</dbReference>
<evidence type="ECO:0000313" key="2">
    <source>
        <dbReference type="EMBL" id="OBS71824.1"/>
    </source>
</evidence>
<dbReference type="AlphaFoldDB" id="A0A1A6H0Q3"/>
<sequence>MDNVKHPISTKEGFRHSLSAQEGQKPLTCACEGRGAMRPVQWGLMYSPVSKSNSATDMDILNCEEELEDEAMLGPYEPPPHPNITTSWKSPVSI</sequence>
<name>A0A1A6H0Q3_NEOLE</name>
<feature type="compositionally biased region" description="Polar residues" evidence="1">
    <location>
        <begin position="83"/>
        <end position="94"/>
    </location>
</feature>
<evidence type="ECO:0000313" key="3">
    <source>
        <dbReference type="Proteomes" id="UP000092124"/>
    </source>
</evidence>
<accession>A0A1A6H0Q3</accession>